<dbReference type="InterPro" id="IPR021970">
    <property type="entry name" value="SVM_signal"/>
</dbReference>
<dbReference type="Pfam" id="PF12113">
    <property type="entry name" value="SVM_signal"/>
    <property type="match status" value="1"/>
</dbReference>
<organism evidence="2 3">
    <name type="scientific">Candidatus Phytoplasma asteris</name>
    <dbReference type="NCBI Taxonomy" id="85620"/>
    <lineage>
        <taxon>Bacteria</taxon>
        <taxon>Bacillati</taxon>
        <taxon>Mycoplasmatota</taxon>
        <taxon>Mollicutes</taxon>
        <taxon>Acholeplasmatales</taxon>
        <taxon>Acholeplasmataceae</taxon>
        <taxon>Candidatus Phytoplasma</taxon>
        <taxon>16SrI (Aster yellows group)</taxon>
    </lineage>
</organism>
<protein>
    <submittedName>
        <fullName evidence="2">SVM family protein</fullName>
    </submittedName>
</protein>
<dbReference type="RefSeq" id="WP_341833633.1">
    <property type="nucleotide sequence ID" value="NZ_CP128397.1"/>
</dbReference>
<reference evidence="2" key="1">
    <citation type="submission" date="2023-06" db="EMBL/GenBank/DDBJ databases">
        <title>Complete Genome of Candidatus Phytoplasma asteris M33.</title>
        <authorList>
            <person name="Toth R."/>
            <person name="Ilic A.-M."/>
            <person name="Huettel B."/>
            <person name="Duduk B."/>
            <person name="Kube M."/>
        </authorList>
    </citation>
    <scope>NUCLEOTIDE SEQUENCE [LARGE SCALE GENOMIC DNA]</scope>
    <source>
        <strain evidence="2">M33</strain>
    </source>
</reference>
<keyword evidence="3" id="KW-1185">Reference proteome</keyword>
<accession>A0ABZ2YHE5</accession>
<proteinExistence type="predicted"/>
<evidence type="ECO:0000313" key="3">
    <source>
        <dbReference type="Proteomes" id="UP001470586"/>
    </source>
</evidence>
<sequence>MLKVKKQFKIISVYLFIFLGLLFINNNHQVMAMEKANNHIDKKAINISIQLFDLLRDQKQIVEKIHYFRNKEKKRLNFYEVQQIIKLEQKNIELKQKISEIKKIFQKNNKKVTFNLKPLIKIIED</sequence>
<dbReference type="Proteomes" id="UP001470586">
    <property type="component" value="Chromosome"/>
</dbReference>
<evidence type="ECO:0000259" key="1">
    <source>
        <dbReference type="Pfam" id="PF12113"/>
    </source>
</evidence>
<evidence type="ECO:0000313" key="2">
    <source>
        <dbReference type="EMBL" id="WZN38239.1"/>
    </source>
</evidence>
<name>A0ABZ2YHE5_9MOLU</name>
<dbReference type="EMBL" id="CP128397">
    <property type="protein sequence ID" value="WZN38239.1"/>
    <property type="molecule type" value="Genomic_DNA"/>
</dbReference>
<feature type="domain" description="Sequence-variable mosaic (SVM) signal sequence" evidence="1">
    <location>
        <begin position="1"/>
        <end position="33"/>
    </location>
</feature>
<gene>
    <name evidence="2" type="ORF">M33023_00210</name>
</gene>